<dbReference type="AlphaFoldDB" id="A0A382YZ65"/>
<organism evidence="3">
    <name type="scientific">marine metagenome</name>
    <dbReference type="NCBI Taxonomy" id="408172"/>
    <lineage>
        <taxon>unclassified sequences</taxon>
        <taxon>metagenomes</taxon>
        <taxon>ecological metagenomes</taxon>
    </lineage>
</organism>
<name>A0A382YZ65_9ZZZZ</name>
<dbReference type="SUPFAM" id="SSF51735">
    <property type="entry name" value="NAD(P)-binding Rossmann-fold domains"/>
    <property type="match status" value="1"/>
</dbReference>
<evidence type="ECO:0000259" key="2">
    <source>
        <dbReference type="Pfam" id="PF01370"/>
    </source>
</evidence>
<feature type="non-terminal residue" evidence="3">
    <location>
        <position position="1"/>
    </location>
</feature>
<dbReference type="PANTHER" id="PTHR43000">
    <property type="entry name" value="DTDP-D-GLUCOSE 4,6-DEHYDRATASE-RELATED"/>
    <property type="match status" value="1"/>
</dbReference>
<feature type="domain" description="NAD-dependent epimerase/dehydratase" evidence="2">
    <location>
        <begin position="3"/>
        <end position="142"/>
    </location>
</feature>
<proteinExistence type="inferred from homology"/>
<dbReference type="Gene3D" id="3.90.25.10">
    <property type="entry name" value="UDP-galactose 4-epimerase, domain 1"/>
    <property type="match status" value="1"/>
</dbReference>
<gene>
    <name evidence="3" type="ORF">METZ01_LOCUS441380</name>
</gene>
<dbReference type="InterPro" id="IPR001509">
    <property type="entry name" value="Epimerase_deHydtase"/>
</dbReference>
<dbReference type="InterPro" id="IPR036291">
    <property type="entry name" value="NAD(P)-bd_dom_sf"/>
</dbReference>
<comment type="similarity">
    <text evidence="1">Belongs to the NAD(P)-dependent epimerase/dehydratase family.</text>
</comment>
<accession>A0A382YZ65</accession>
<sequence>ETHFTALQNLLEVIPRGKLKRFVQIGSSDEYGNASAPQHETLREQPISPYSLAKVASTHFLQMLHLTENFPAVTLRLFLTYGPGQDTGRFLPQIIRGCLDDATFPTSAGEQLRDFCYVGDTVRAILQSLVVPEAVGEIINVASGEPVSIRTMIDKVCDFTSSGKPQYGEVPYRASENMALYANIRKYEKYLQCKATTSLNEGLKKTIHWYANAKD</sequence>
<evidence type="ECO:0000256" key="1">
    <source>
        <dbReference type="ARBA" id="ARBA00007637"/>
    </source>
</evidence>
<reference evidence="3" key="1">
    <citation type="submission" date="2018-05" db="EMBL/GenBank/DDBJ databases">
        <authorList>
            <person name="Lanie J.A."/>
            <person name="Ng W.-L."/>
            <person name="Kazmierczak K.M."/>
            <person name="Andrzejewski T.M."/>
            <person name="Davidsen T.M."/>
            <person name="Wayne K.J."/>
            <person name="Tettelin H."/>
            <person name="Glass J.I."/>
            <person name="Rusch D."/>
            <person name="Podicherti R."/>
            <person name="Tsui H.-C.T."/>
            <person name="Winkler M.E."/>
        </authorList>
    </citation>
    <scope>NUCLEOTIDE SEQUENCE</scope>
</reference>
<protein>
    <recommendedName>
        <fullName evidence="2">NAD-dependent epimerase/dehydratase domain-containing protein</fullName>
    </recommendedName>
</protein>
<dbReference type="EMBL" id="UINC01179704">
    <property type="protein sequence ID" value="SVD88526.1"/>
    <property type="molecule type" value="Genomic_DNA"/>
</dbReference>
<evidence type="ECO:0000313" key="3">
    <source>
        <dbReference type="EMBL" id="SVD88526.1"/>
    </source>
</evidence>
<dbReference type="Pfam" id="PF01370">
    <property type="entry name" value="Epimerase"/>
    <property type="match status" value="1"/>
</dbReference>
<dbReference type="Gene3D" id="3.40.50.720">
    <property type="entry name" value="NAD(P)-binding Rossmann-like Domain"/>
    <property type="match status" value="1"/>
</dbReference>